<proteinExistence type="predicted"/>
<reference evidence="4 5" key="2">
    <citation type="submission" date="2023-10" db="EMBL/GenBank/DDBJ databases">
        <authorList>
            <person name="Han X.F."/>
        </authorList>
    </citation>
    <scope>NUCLEOTIDE SEQUENCE [LARGE SCALE GENOMIC DNA]</scope>
    <source>
        <strain evidence="4 5">KCTC 39840</strain>
    </source>
</reference>
<sequence>MRRAAARVTLAVAAAILLAGSFASARPAAADAWREPDRVDRVLARWWPDGASGTVLVAPGDGPARCRGFGLADRAARIPAGCDTVYDLMSMTKQFTAAAVVKLASDGRLRLDDPMSRYLGPVPAGKRAITVRHLLAHEAGLPEALGDDYAPLTRERLVRAALRAPLVARPGSGFRYSNVGYSLLAAIVERVSGASYERHLARELFAPAGMHSTGYVLPRWRSTRVAVEYDARGRSHGRPYDHPWMSDGPSWNLRGNGGLLSTPRDVLRWHRALRGERILDRAAKRELFAPRNPLGIPGYDAFREAYGWTVGPFDGGRLATHSGGNGWSYGVIARTLDDGGLVFWVSNAAAWRGRWNLAADARAMTLALATPNRARGGHRARRRPACADPRRAAARRPASVEDSHRTSRHLRAAVTPR</sequence>
<evidence type="ECO:0000313" key="4">
    <source>
        <dbReference type="EMBL" id="MDW5593173.1"/>
    </source>
</evidence>
<name>A0ABU4HIN1_9ACTN</name>
<keyword evidence="4" id="KW-0378">Hydrolase</keyword>
<organism evidence="4 5">
    <name type="scientific">Conexibacter stalactiti</name>
    <dbReference type="NCBI Taxonomy" id="1940611"/>
    <lineage>
        <taxon>Bacteria</taxon>
        <taxon>Bacillati</taxon>
        <taxon>Actinomycetota</taxon>
        <taxon>Thermoleophilia</taxon>
        <taxon>Solirubrobacterales</taxon>
        <taxon>Conexibacteraceae</taxon>
        <taxon>Conexibacter</taxon>
    </lineage>
</organism>
<reference evidence="5" key="1">
    <citation type="submission" date="2023-07" db="EMBL/GenBank/DDBJ databases">
        <title>Conexibacter stalactiti sp. nov., isolated from stalactites in a lava cave and emended description of the genus Conexibacter.</title>
        <authorList>
            <person name="Lee S.D."/>
        </authorList>
    </citation>
    <scope>NUCLEOTIDE SEQUENCE [LARGE SCALE GENOMIC DNA]</scope>
    <source>
        <strain evidence="5">KCTC 39840</strain>
    </source>
</reference>
<dbReference type="RefSeq" id="WP_318595435.1">
    <property type="nucleotide sequence ID" value="NZ_JAWSTH010000003.1"/>
</dbReference>
<accession>A0ABU4HIN1</accession>
<dbReference type="Gene3D" id="3.40.710.10">
    <property type="entry name" value="DD-peptidase/beta-lactamase superfamily"/>
    <property type="match status" value="1"/>
</dbReference>
<keyword evidence="5" id="KW-1185">Reference proteome</keyword>
<dbReference type="EC" id="3.1.1.103" evidence="4"/>
<dbReference type="SUPFAM" id="SSF56601">
    <property type="entry name" value="beta-lactamase/transpeptidase-like"/>
    <property type="match status" value="1"/>
</dbReference>
<protein>
    <submittedName>
        <fullName evidence="4">Serine hydrolase domain-containing protein</fullName>
        <ecNumber evidence="4">3.1.1.103</ecNumber>
    </submittedName>
</protein>
<dbReference type="PANTHER" id="PTHR43283:SF3">
    <property type="entry name" value="BETA-LACTAMASE FAMILY PROTEIN (AFU_ORTHOLOGUE AFUA_5G07500)"/>
    <property type="match status" value="1"/>
</dbReference>
<dbReference type="InterPro" id="IPR050789">
    <property type="entry name" value="Diverse_Enzym_Activities"/>
</dbReference>
<dbReference type="EMBL" id="JAWSTH010000003">
    <property type="protein sequence ID" value="MDW5593173.1"/>
    <property type="molecule type" value="Genomic_DNA"/>
</dbReference>
<feature type="compositionally biased region" description="Basic residues" evidence="1">
    <location>
        <begin position="375"/>
        <end position="384"/>
    </location>
</feature>
<evidence type="ECO:0000313" key="5">
    <source>
        <dbReference type="Proteomes" id="UP001284601"/>
    </source>
</evidence>
<feature type="signal peptide" evidence="2">
    <location>
        <begin position="1"/>
        <end position="25"/>
    </location>
</feature>
<feature type="region of interest" description="Disordered" evidence="1">
    <location>
        <begin position="372"/>
        <end position="417"/>
    </location>
</feature>
<comment type="caution">
    <text evidence="4">The sequence shown here is derived from an EMBL/GenBank/DDBJ whole genome shotgun (WGS) entry which is preliminary data.</text>
</comment>
<dbReference type="Pfam" id="PF00144">
    <property type="entry name" value="Beta-lactamase"/>
    <property type="match status" value="1"/>
</dbReference>
<feature type="chain" id="PRO_5045213905" evidence="2">
    <location>
        <begin position="26"/>
        <end position="417"/>
    </location>
</feature>
<evidence type="ECO:0000259" key="3">
    <source>
        <dbReference type="Pfam" id="PF00144"/>
    </source>
</evidence>
<keyword evidence="2" id="KW-0732">Signal</keyword>
<evidence type="ECO:0000256" key="1">
    <source>
        <dbReference type="SAM" id="MobiDB-lite"/>
    </source>
</evidence>
<dbReference type="PANTHER" id="PTHR43283">
    <property type="entry name" value="BETA-LACTAMASE-RELATED"/>
    <property type="match status" value="1"/>
</dbReference>
<evidence type="ECO:0000256" key="2">
    <source>
        <dbReference type="SAM" id="SignalP"/>
    </source>
</evidence>
<dbReference type="Proteomes" id="UP001284601">
    <property type="component" value="Unassembled WGS sequence"/>
</dbReference>
<dbReference type="GO" id="GO:0016787">
    <property type="term" value="F:hydrolase activity"/>
    <property type="evidence" value="ECO:0007669"/>
    <property type="project" value="UniProtKB-KW"/>
</dbReference>
<dbReference type="InterPro" id="IPR001466">
    <property type="entry name" value="Beta-lactam-related"/>
</dbReference>
<gene>
    <name evidence="4" type="ORF">R7226_02410</name>
</gene>
<feature type="domain" description="Beta-lactamase-related" evidence="3">
    <location>
        <begin position="54"/>
        <end position="349"/>
    </location>
</feature>
<dbReference type="InterPro" id="IPR012338">
    <property type="entry name" value="Beta-lactam/transpept-like"/>
</dbReference>